<evidence type="ECO:0000256" key="4">
    <source>
        <dbReference type="SAM" id="Phobius"/>
    </source>
</evidence>
<comment type="caution">
    <text evidence="6">The sequence shown here is derived from an EMBL/GenBank/DDBJ whole genome shotgun (WGS) entry which is preliminary data.</text>
</comment>
<dbReference type="Gene3D" id="2.60.40.3210">
    <property type="entry name" value="Zona pellucida, ZP-N domain"/>
    <property type="match status" value="1"/>
</dbReference>
<evidence type="ECO:0000256" key="1">
    <source>
        <dbReference type="ARBA" id="ARBA00022737"/>
    </source>
</evidence>
<dbReference type="PANTHER" id="PTHR24251">
    <property type="entry name" value="OVOCHYMASE-RELATED"/>
    <property type="match status" value="1"/>
</dbReference>
<keyword evidence="7" id="KW-1185">Reference proteome</keyword>
<feature type="domain" description="CUB" evidence="5">
    <location>
        <begin position="116"/>
        <end position="232"/>
    </location>
</feature>
<organism evidence="6 7">
    <name type="scientific">Ataeniobius toweri</name>
    <dbReference type="NCBI Taxonomy" id="208326"/>
    <lineage>
        <taxon>Eukaryota</taxon>
        <taxon>Metazoa</taxon>
        <taxon>Chordata</taxon>
        <taxon>Craniata</taxon>
        <taxon>Vertebrata</taxon>
        <taxon>Euteleostomi</taxon>
        <taxon>Actinopterygii</taxon>
        <taxon>Neopterygii</taxon>
        <taxon>Teleostei</taxon>
        <taxon>Neoteleostei</taxon>
        <taxon>Acanthomorphata</taxon>
        <taxon>Ovalentaria</taxon>
        <taxon>Atherinomorphae</taxon>
        <taxon>Cyprinodontiformes</taxon>
        <taxon>Goodeidae</taxon>
        <taxon>Ataeniobius</taxon>
    </lineage>
</organism>
<dbReference type="Proteomes" id="UP001345963">
    <property type="component" value="Unassembled WGS sequence"/>
</dbReference>
<dbReference type="PROSITE" id="PS01180">
    <property type="entry name" value="CUB"/>
    <property type="match status" value="2"/>
</dbReference>
<accession>A0ABU7AF66</accession>
<keyword evidence="1" id="KW-0677">Repeat</keyword>
<evidence type="ECO:0000256" key="3">
    <source>
        <dbReference type="PROSITE-ProRule" id="PRU00059"/>
    </source>
</evidence>
<keyword evidence="4" id="KW-0472">Membrane</keyword>
<protein>
    <recommendedName>
        <fullName evidence="5">CUB domain-containing protein</fullName>
    </recommendedName>
</protein>
<dbReference type="InterPro" id="IPR035914">
    <property type="entry name" value="Sperma_CUB_dom_sf"/>
</dbReference>
<keyword evidence="2" id="KW-1015">Disulfide bond</keyword>
<dbReference type="Gene3D" id="2.60.120.290">
    <property type="entry name" value="Spermadhesin, CUB domain"/>
    <property type="match status" value="2"/>
</dbReference>
<dbReference type="InterPro" id="IPR000859">
    <property type="entry name" value="CUB_dom"/>
</dbReference>
<comment type="caution">
    <text evidence="3">Lacks conserved residue(s) required for the propagation of feature annotation.</text>
</comment>
<sequence length="392" mass="43100">MCGGVLTGLSGVISSPGYPQDYSNNAECSWTIHVSNTSVVTLVFLDFQLENNEGCNFDFVALFDGPTVTHPHLGKYCGTDKPPNTITTANQLMFVFKSDFNIGGRGFKAYYYSGECQQVLSAVSGNFSSPHFPNIYPNNINCHWSITLEAGYRIKLFFPVVDLEGRNSLSDECDYDSVSVYDGDSQADALIGRWCGRERPPSLISKGNKLLVVLSTDRNEAHRGFTASYLGVVPVNVSCTRSEFTILIPQQSLPQLDRESIYLGNPTCAAQLTTSSYKILAQFVNCGTASQKHRNITMLVNKLYIDFSDGKQQNVQEYKVQCDALRKVASASIISAEERRLEEQAQQADSDSSGYAAAPEPEAHDLSDIVFISICVLAVILMVIAIVWLVLL</sequence>
<dbReference type="CDD" id="cd00041">
    <property type="entry name" value="CUB"/>
    <property type="match status" value="2"/>
</dbReference>
<gene>
    <name evidence="6" type="ORF">ATANTOWER_010372</name>
</gene>
<name>A0ABU7AF66_9TELE</name>
<dbReference type="PANTHER" id="PTHR24251:SF47">
    <property type="entry name" value="CUB DOMAIN-CONTAINING PROTEIN 2"/>
    <property type="match status" value="1"/>
</dbReference>
<evidence type="ECO:0000313" key="7">
    <source>
        <dbReference type="Proteomes" id="UP001345963"/>
    </source>
</evidence>
<evidence type="ECO:0000313" key="6">
    <source>
        <dbReference type="EMBL" id="MED6236510.1"/>
    </source>
</evidence>
<feature type="domain" description="CUB" evidence="5">
    <location>
        <begin position="2"/>
        <end position="114"/>
    </location>
</feature>
<evidence type="ECO:0000256" key="2">
    <source>
        <dbReference type="ARBA" id="ARBA00023157"/>
    </source>
</evidence>
<reference evidence="6 7" key="1">
    <citation type="submission" date="2021-07" db="EMBL/GenBank/DDBJ databases">
        <authorList>
            <person name="Palmer J.M."/>
        </authorList>
    </citation>
    <scope>NUCLEOTIDE SEQUENCE [LARGE SCALE GENOMIC DNA]</scope>
    <source>
        <strain evidence="6 7">AT_MEX2019</strain>
        <tissue evidence="6">Muscle</tissue>
    </source>
</reference>
<keyword evidence="4" id="KW-1133">Transmembrane helix</keyword>
<dbReference type="Pfam" id="PF00431">
    <property type="entry name" value="CUB"/>
    <property type="match status" value="2"/>
</dbReference>
<dbReference type="SMART" id="SM00042">
    <property type="entry name" value="CUB"/>
    <property type="match status" value="2"/>
</dbReference>
<dbReference type="SUPFAM" id="SSF49854">
    <property type="entry name" value="Spermadhesin, CUB domain"/>
    <property type="match status" value="2"/>
</dbReference>
<proteinExistence type="predicted"/>
<feature type="transmembrane region" description="Helical" evidence="4">
    <location>
        <begin position="369"/>
        <end position="391"/>
    </location>
</feature>
<keyword evidence="4" id="KW-0812">Transmembrane</keyword>
<dbReference type="EMBL" id="JAHUTI010012138">
    <property type="protein sequence ID" value="MED6236510.1"/>
    <property type="molecule type" value="Genomic_DNA"/>
</dbReference>
<evidence type="ECO:0000259" key="5">
    <source>
        <dbReference type="PROSITE" id="PS01180"/>
    </source>
</evidence>